<evidence type="ECO:0000256" key="1">
    <source>
        <dbReference type="SAM" id="SignalP"/>
    </source>
</evidence>
<evidence type="ECO:0000313" key="2">
    <source>
        <dbReference type="EMBL" id="KAK1933212.1"/>
    </source>
</evidence>
<proteinExistence type="predicted"/>
<organism evidence="2 3">
    <name type="scientific">Babesia divergens</name>
    <dbReference type="NCBI Taxonomy" id="32595"/>
    <lineage>
        <taxon>Eukaryota</taxon>
        <taxon>Sar</taxon>
        <taxon>Alveolata</taxon>
        <taxon>Apicomplexa</taxon>
        <taxon>Aconoidasida</taxon>
        <taxon>Piroplasmida</taxon>
        <taxon>Babesiidae</taxon>
        <taxon>Babesia</taxon>
    </lineage>
</organism>
<feature type="chain" id="PRO_5042031018" evidence="1">
    <location>
        <begin position="26"/>
        <end position="70"/>
    </location>
</feature>
<protein>
    <submittedName>
        <fullName evidence="2">Uncharacterized protein</fullName>
    </submittedName>
</protein>
<sequence length="70" mass="8000">MMKRIAHVFILAVLSASLVMRFADGGLIAYVRGDCDTICTRCKNDCSRMYKAGTFKRWWCKGNCKLMQSK</sequence>
<keyword evidence="1" id="KW-0732">Signal</keyword>
<dbReference type="AlphaFoldDB" id="A0AAD9G7F0"/>
<comment type="caution">
    <text evidence="2">The sequence shown here is derived from an EMBL/GenBank/DDBJ whole genome shotgun (WGS) entry which is preliminary data.</text>
</comment>
<dbReference type="EMBL" id="JAHBMH010000073">
    <property type="protein sequence ID" value="KAK1933212.1"/>
    <property type="molecule type" value="Genomic_DNA"/>
</dbReference>
<gene>
    <name evidence="2" type="ORF">X943_002728</name>
</gene>
<evidence type="ECO:0000313" key="3">
    <source>
        <dbReference type="Proteomes" id="UP001195914"/>
    </source>
</evidence>
<accession>A0AAD9G7F0</accession>
<keyword evidence="3" id="KW-1185">Reference proteome</keyword>
<name>A0AAD9G7F0_BABDI</name>
<feature type="signal peptide" evidence="1">
    <location>
        <begin position="1"/>
        <end position="25"/>
    </location>
</feature>
<reference evidence="2" key="1">
    <citation type="journal article" date="2014" name="Nucleic Acids Res.">
        <title>The evolutionary dynamics of variant antigen genes in Babesia reveal a history of genomic innovation underlying host-parasite interaction.</title>
        <authorList>
            <person name="Jackson A.P."/>
            <person name="Otto T.D."/>
            <person name="Darby A."/>
            <person name="Ramaprasad A."/>
            <person name="Xia D."/>
            <person name="Echaide I.E."/>
            <person name="Farber M."/>
            <person name="Gahlot S."/>
            <person name="Gamble J."/>
            <person name="Gupta D."/>
            <person name="Gupta Y."/>
            <person name="Jackson L."/>
            <person name="Malandrin L."/>
            <person name="Malas T.B."/>
            <person name="Moussa E."/>
            <person name="Nair M."/>
            <person name="Reid A.J."/>
            <person name="Sanders M."/>
            <person name="Sharma J."/>
            <person name="Tracey A."/>
            <person name="Quail M.A."/>
            <person name="Weir W."/>
            <person name="Wastling J.M."/>
            <person name="Hall N."/>
            <person name="Willadsen P."/>
            <person name="Lingelbach K."/>
            <person name="Shiels B."/>
            <person name="Tait A."/>
            <person name="Berriman M."/>
            <person name="Allred D.R."/>
            <person name="Pain A."/>
        </authorList>
    </citation>
    <scope>NUCLEOTIDE SEQUENCE</scope>
    <source>
        <strain evidence="2">1802A</strain>
    </source>
</reference>
<reference evidence="2" key="2">
    <citation type="submission" date="2021-05" db="EMBL/GenBank/DDBJ databases">
        <authorList>
            <person name="Pain A."/>
        </authorList>
    </citation>
    <scope>NUCLEOTIDE SEQUENCE</scope>
    <source>
        <strain evidence="2">1802A</strain>
    </source>
</reference>
<dbReference type="Proteomes" id="UP001195914">
    <property type="component" value="Unassembled WGS sequence"/>
</dbReference>